<comment type="function">
    <text evidence="2">Destroys radicals which are normally produced within the cells and which are toxic to biological systems. May play a role in favoring mycobacterial survival in phagocytes.</text>
</comment>
<dbReference type="EMBL" id="CP034235">
    <property type="protein sequence ID" value="QGQ94896.1"/>
    <property type="molecule type" value="Genomic_DNA"/>
</dbReference>
<keyword evidence="3" id="KW-0186">Copper</keyword>
<dbReference type="PROSITE" id="PS00332">
    <property type="entry name" value="SOD_CU_ZN_2"/>
    <property type="match status" value="1"/>
</dbReference>
<comment type="cofactor">
    <cofactor evidence="3">
        <name>Cu cation</name>
        <dbReference type="ChEBI" id="CHEBI:23378"/>
    </cofactor>
    <text evidence="3">Binds 1 copper ion per subunit.</text>
</comment>
<gene>
    <name evidence="6" type="ORF">EHS13_08405</name>
</gene>
<dbReference type="AlphaFoldDB" id="A0A6B8RHP7"/>
<dbReference type="SUPFAM" id="SSF49329">
    <property type="entry name" value="Cu,Zn superoxide dismutase-like"/>
    <property type="match status" value="1"/>
</dbReference>
<organism evidence="6 7">
    <name type="scientific">Paenibacillus psychroresistens</name>
    <dbReference type="NCBI Taxonomy" id="1778678"/>
    <lineage>
        <taxon>Bacteria</taxon>
        <taxon>Bacillati</taxon>
        <taxon>Bacillota</taxon>
        <taxon>Bacilli</taxon>
        <taxon>Bacillales</taxon>
        <taxon>Paenibacillaceae</taxon>
        <taxon>Paenibacillus</taxon>
    </lineage>
</organism>
<evidence type="ECO:0000256" key="1">
    <source>
        <dbReference type="ARBA" id="ARBA00010457"/>
    </source>
</evidence>
<evidence type="ECO:0000256" key="3">
    <source>
        <dbReference type="RuleBase" id="RU000393"/>
    </source>
</evidence>
<evidence type="ECO:0000313" key="6">
    <source>
        <dbReference type="EMBL" id="QGQ94896.1"/>
    </source>
</evidence>
<keyword evidence="3" id="KW-0862">Zinc</keyword>
<dbReference type="InterPro" id="IPR036423">
    <property type="entry name" value="SOD-like_Cu/Zn_dom_sf"/>
</dbReference>
<dbReference type="InterPro" id="IPR001424">
    <property type="entry name" value="SOD_Cu_Zn_dom"/>
</dbReference>
<name>A0A6B8RHP7_9BACL</name>
<dbReference type="EC" id="1.15.1.1" evidence="3"/>
<dbReference type="Gene3D" id="2.60.40.200">
    <property type="entry name" value="Superoxide dismutase, copper/zinc binding domain"/>
    <property type="match status" value="1"/>
</dbReference>
<comment type="cofactor">
    <cofactor evidence="3">
        <name>Zn(2+)</name>
        <dbReference type="ChEBI" id="CHEBI:29105"/>
    </cofactor>
    <text evidence="3">Binds 1 zinc ion per subunit.</text>
</comment>
<dbReference type="PANTHER" id="PTHR10003">
    <property type="entry name" value="SUPEROXIDE DISMUTASE CU-ZN -RELATED"/>
    <property type="match status" value="1"/>
</dbReference>
<dbReference type="CDD" id="cd00305">
    <property type="entry name" value="Cu-Zn_Superoxide_Dismutase"/>
    <property type="match status" value="1"/>
</dbReference>
<protein>
    <recommendedName>
        <fullName evidence="3">Superoxide dismutase [Cu-Zn]</fullName>
        <ecNumber evidence="3">1.15.1.1</ecNumber>
    </recommendedName>
</protein>
<dbReference type="KEGG" id="ppsc:EHS13_08405"/>
<dbReference type="RefSeq" id="WP_155699906.1">
    <property type="nucleotide sequence ID" value="NZ_CP034235.1"/>
</dbReference>
<feature type="signal peptide" evidence="4">
    <location>
        <begin position="1"/>
        <end position="21"/>
    </location>
</feature>
<dbReference type="PROSITE" id="PS51257">
    <property type="entry name" value="PROKAR_LIPOPROTEIN"/>
    <property type="match status" value="1"/>
</dbReference>
<sequence>MRKYVKWGCLCVVACMLSACGAKEVSVQPAAAADSALIKTTIINAKGKTIGTAELSAIAEGVKIHLEAAKLSPGMHGIHLHENGICEAPDFVSSGMHFNPTHKQHGFENPQGFHEGDLPNIQVDAKGKINVDLVVKAVTLEQGKTNSLISAKGVSLIIHEKADDYITDPAGNSGARMACGVIK</sequence>
<dbReference type="InterPro" id="IPR024134">
    <property type="entry name" value="SOD_Cu/Zn_/chaperone"/>
</dbReference>
<comment type="similarity">
    <text evidence="1 3">Belongs to the Cu-Zn superoxide dismutase family.</text>
</comment>
<dbReference type="GO" id="GO:0005507">
    <property type="term" value="F:copper ion binding"/>
    <property type="evidence" value="ECO:0007669"/>
    <property type="project" value="InterPro"/>
</dbReference>
<feature type="domain" description="Superoxide dismutase copper/zinc binding" evidence="5">
    <location>
        <begin position="51"/>
        <end position="182"/>
    </location>
</feature>
<evidence type="ECO:0000256" key="2">
    <source>
        <dbReference type="ARBA" id="ARBA00024900"/>
    </source>
</evidence>
<feature type="chain" id="PRO_5038708013" description="Superoxide dismutase [Cu-Zn]" evidence="4">
    <location>
        <begin position="22"/>
        <end position="183"/>
    </location>
</feature>
<keyword evidence="7" id="KW-1185">Reference proteome</keyword>
<reference evidence="7" key="1">
    <citation type="submission" date="2018-11" db="EMBL/GenBank/DDBJ databases">
        <title>Complete genome sequence of Paenibacillus sp. ML311-T8.</title>
        <authorList>
            <person name="Nam Y.-D."/>
            <person name="Kang J."/>
            <person name="Chung W.-H."/>
            <person name="Park Y.S."/>
        </authorList>
    </citation>
    <scope>NUCLEOTIDE SEQUENCE [LARGE SCALE GENOMIC DNA]</scope>
    <source>
        <strain evidence="7">ML311-T8</strain>
    </source>
</reference>
<dbReference type="Pfam" id="PF00080">
    <property type="entry name" value="Sod_Cu"/>
    <property type="match status" value="1"/>
</dbReference>
<accession>A0A6B8RHP7</accession>
<proteinExistence type="inferred from homology"/>
<dbReference type="InterPro" id="IPR018152">
    <property type="entry name" value="SOD_Cu/Zn_BS"/>
</dbReference>
<keyword evidence="3" id="KW-0479">Metal-binding</keyword>
<comment type="catalytic activity">
    <reaction evidence="3">
        <text>2 superoxide + 2 H(+) = H2O2 + O2</text>
        <dbReference type="Rhea" id="RHEA:20696"/>
        <dbReference type="ChEBI" id="CHEBI:15378"/>
        <dbReference type="ChEBI" id="CHEBI:15379"/>
        <dbReference type="ChEBI" id="CHEBI:16240"/>
        <dbReference type="ChEBI" id="CHEBI:18421"/>
        <dbReference type="EC" id="1.15.1.1"/>
    </reaction>
</comment>
<keyword evidence="3" id="KW-0560">Oxidoreductase</keyword>
<dbReference type="GO" id="GO:0004784">
    <property type="term" value="F:superoxide dismutase activity"/>
    <property type="evidence" value="ECO:0007669"/>
    <property type="project" value="UniProtKB-EC"/>
</dbReference>
<dbReference type="OrthoDB" id="9792957at2"/>
<evidence type="ECO:0000259" key="5">
    <source>
        <dbReference type="Pfam" id="PF00080"/>
    </source>
</evidence>
<evidence type="ECO:0000313" key="7">
    <source>
        <dbReference type="Proteomes" id="UP000426246"/>
    </source>
</evidence>
<dbReference type="Proteomes" id="UP000426246">
    <property type="component" value="Chromosome"/>
</dbReference>
<keyword evidence="4" id="KW-0732">Signal</keyword>
<evidence type="ECO:0000256" key="4">
    <source>
        <dbReference type="SAM" id="SignalP"/>
    </source>
</evidence>